<dbReference type="Proteomes" id="UP001447188">
    <property type="component" value="Unassembled WGS sequence"/>
</dbReference>
<comment type="caution">
    <text evidence="2">The sequence shown here is derived from an EMBL/GenBank/DDBJ whole genome shotgun (WGS) entry which is preliminary data.</text>
</comment>
<evidence type="ECO:0000256" key="1">
    <source>
        <dbReference type="SAM" id="MobiDB-lite"/>
    </source>
</evidence>
<proteinExistence type="predicted"/>
<protein>
    <submittedName>
        <fullName evidence="2">Uncharacterized protein</fullName>
    </submittedName>
</protein>
<organism evidence="2 3">
    <name type="scientific">Discina gigas</name>
    <dbReference type="NCBI Taxonomy" id="1032678"/>
    <lineage>
        <taxon>Eukaryota</taxon>
        <taxon>Fungi</taxon>
        <taxon>Dikarya</taxon>
        <taxon>Ascomycota</taxon>
        <taxon>Pezizomycotina</taxon>
        <taxon>Pezizomycetes</taxon>
        <taxon>Pezizales</taxon>
        <taxon>Discinaceae</taxon>
        <taxon>Discina</taxon>
    </lineage>
</organism>
<reference evidence="2 3" key="1">
    <citation type="submission" date="2024-02" db="EMBL/GenBank/DDBJ databases">
        <title>Discinaceae phylogenomics.</title>
        <authorList>
            <person name="Dirks A.C."/>
            <person name="James T.Y."/>
        </authorList>
    </citation>
    <scope>NUCLEOTIDE SEQUENCE [LARGE SCALE GENOMIC DNA]</scope>
    <source>
        <strain evidence="2 3">ACD0624</strain>
    </source>
</reference>
<sequence length="139" mass="15009">MTQRCPSRALEVTEGGGTRRGELHGHWGRRGALGLEWGENALEEVAGDAGESGKYDATGSGSVAVPGTGDREDRFERAGYNIRSVRAKQVVENHTLQVDATRLGWAICLKRAKKAVEFDIRSVECTPVGRSAEGRSIRG</sequence>
<evidence type="ECO:0000313" key="3">
    <source>
        <dbReference type="Proteomes" id="UP001447188"/>
    </source>
</evidence>
<name>A0ABR3GSS2_9PEZI</name>
<feature type="region of interest" description="Disordered" evidence="1">
    <location>
        <begin position="48"/>
        <end position="71"/>
    </location>
</feature>
<accession>A0ABR3GSS2</accession>
<gene>
    <name evidence="2" type="ORF">Q9L58_001870</name>
</gene>
<feature type="region of interest" description="Disordered" evidence="1">
    <location>
        <begin position="1"/>
        <end position="23"/>
    </location>
</feature>
<dbReference type="EMBL" id="JBBBZM010000015">
    <property type="protein sequence ID" value="KAL0638990.1"/>
    <property type="molecule type" value="Genomic_DNA"/>
</dbReference>
<evidence type="ECO:0000313" key="2">
    <source>
        <dbReference type="EMBL" id="KAL0638990.1"/>
    </source>
</evidence>
<keyword evidence="3" id="KW-1185">Reference proteome</keyword>